<dbReference type="eggNOG" id="COG0476">
    <property type="taxonomic scope" value="Bacteria"/>
</dbReference>
<dbReference type="RefSeq" id="WP_004299642.1">
    <property type="nucleotide sequence ID" value="NC_011662.2"/>
</dbReference>
<dbReference type="OrthoDB" id="9783696at2"/>
<dbReference type="Proteomes" id="UP000002186">
    <property type="component" value="Chromosome"/>
</dbReference>
<dbReference type="InterPro" id="IPR016181">
    <property type="entry name" value="Acyl_CoA_acyltransferase"/>
</dbReference>
<accession>A0A5C7SQ41</accession>
<sequence>MRQIHSSRGTNCPPPVRDLAYLALSGAGFQSPETSPHQWFDENTAALRGLSFERSGFQVCIANGSEALKRQTAKLIERMYSARGLFPYGMHANIDPRDITVVALLDGEAVATATIRVDHGGGLLADTLYSKEIDHVRATGGRVCEITQLAIDPERGSHEALAGVMQAVFVITQATRRVTDIFAEVNPRHAGFHQRVFGFRRVGVEKICPRVNAPAVLLHLPLSEFEERVARHERLMHMNGDRVHRLLPDPVQSRQLIQAMTGKAA</sequence>
<evidence type="ECO:0000313" key="5">
    <source>
        <dbReference type="Proteomes" id="UP000321192"/>
    </source>
</evidence>
<dbReference type="InterPro" id="IPR054597">
    <property type="entry name" value="FeeM_cat"/>
</dbReference>
<dbReference type="KEGG" id="tmz:Tmz1t_3283"/>
<dbReference type="Pfam" id="PF21926">
    <property type="entry name" value="FeeM"/>
    <property type="match status" value="1"/>
</dbReference>
<gene>
    <name evidence="2" type="ordered locus">Tmz1t_3283</name>
    <name evidence="3" type="ORF">E6Q80_08795</name>
</gene>
<organism evidence="2 4">
    <name type="scientific">Thauera aminoaromatica</name>
    <dbReference type="NCBI Taxonomy" id="164330"/>
    <lineage>
        <taxon>Bacteria</taxon>
        <taxon>Pseudomonadati</taxon>
        <taxon>Pseudomonadota</taxon>
        <taxon>Betaproteobacteria</taxon>
        <taxon>Rhodocyclales</taxon>
        <taxon>Zoogloeaceae</taxon>
        <taxon>Thauera</taxon>
    </lineage>
</organism>
<dbReference type="AlphaFoldDB" id="C4KBZ7"/>
<dbReference type="EMBL" id="SSFD01000127">
    <property type="protein sequence ID" value="TXH85898.1"/>
    <property type="molecule type" value="Genomic_DNA"/>
</dbReference>
<dbReference type="HOGENOM" id="CLU_1049431_0_0_4"/>
<dbReference type="SUPFAM" id="SSF55729">
    <property type="entry name" value="Acyl-CoA N-acyltransferases (Nat)"/>
    <property type="match status" value="1"/>
</dbReference>
<dbReference type="Proteomes" id="UP000321192">
    <property type="component" value="Unassembled WGS sequence"/>
</dbReference>
<protein>
    <recommendedName>
        <fullName evidence="1">N-acyl amino acid synthase FeeM catalytic core domain-containing protein</fullName>
    </recommendedName>
</protein>
<evidence type="ECO:0000313" key="2">
    <source>
        <dbReference type="EMBL" id="ACR01878.1"/>
    </source>
</evidence>
<proteinExistence type="predicted"/>
<evidence type="ECO:0000313" key="3">
    <source>
        <dbReference type="EMBL" id="TXH85898.1"/>
    </source>
</evidence>
<accession>C4KBZ7</accession>
<keyword evidence="4" id="KW-1185">Reference proteome</keyword>
<dbReference type="Gene3D" id="3.40.630.30">
    <property type="match status" value="1"/>
</dbReference>
<reference evidence="3 5" key="3">
    <citation type="submission" date="2018-09" db="EMBL/GenBank/DDBJ databases">
        <title>Metagenome Assembled Genomes from an Advanced Water Purification Facility.</title>
        <authorList>
            <person name="Stamps B.W."/>
            <person name="Spear J.R."/>
        </authorList>
    </citation>
    <scope>NUCLEOTIDE SEQUENCE [LARGE SCALE GENOMIC DNA]</scope>
    <source>
        <strain evidence="3">Bin_27_1</strain>
    </source>
</reference>
<reference evidence="2 4" key="2">
    <citation type="journal article" date="2012" name="Stand. Genomic Sci.">
        <title>Complete genome sequence of Thauera aminoaromatica strain MZ1T.</title>
        <authorList>
            <person name="Jiang K."/>
            <person name="Sanseverino J."/>
            <person name="Chauhan A."/>
            <person name="Lucas S."/>
            <person name="Copeland A."/>
            <person name="Lapidus A."/>
            <person name="Del Rio T.G."/>
            <person name="Dalin E."/>
            <person name="Tice H."/>
            <person name="Bruce D."/>
            <person name="Goodwin L."/>
            <person name="Pitluck S."/>
            <person name="Sims D."/>
            <person name="Brettin T."/>
            <person name="Detter J.C."/>
            <person name="Han C."/>
            <person name="Chang Y.J."/>
            <person name="Larimer F."/>
            <person name="Land M."/>
            <person name="Hauser L."/>
            <person name="Kyrpides N.C."/>
            <person name="Mikhailova N."/>
            <person name="Moser S."/>
            <person name="Jegier P."/>
            <person name="Close D."/>
            <person name="Debruyn J.M."/>
            <person name="Wang Y."/>
            <person name="Layton A.C."/>
            <person name="Allen M.S."/>
            <person name="Sayler G.S."/>
        </authorList>
    </citation>
    <scope>NUCLEOTIDE SEQUENCE [LARGE SCALE GENOMIC DNA]</scope>
    <source>
        <strain evidence="2 4">MZ1T</strain>
    </source>
</reference>
<evidence type="ECO:0000313" key="4">
    <source>
        <dbReference type="Proteomes" id="UP000002186"/>
    </source>
</evidence>
<dbReference type="STRING" id="85643.Tmz1t_3283"/>
<name>C4KBZ7_THASP</name>
<feature type="domain" description="N-acyl amino acid synthase FeeM catalytic core" evidence="1">
    <location>
        <begin position="73"/>
        <end position="220"/>
    </location>
</feature>
<dbReference type="EMBL" id="CP001281">
    <property type="protein sequence ID" value="ACR01878.1"/>
    <property type="molecule type" value="Genomic_DNA"/>
</dbReference>
<reference evidence="4" key="1">
    <citation type="submission" date="2009-05" db="EMBL/GenBank/DDBJ databases">
        <title>Complete sequence of chromosome of Thauera sp. MZ1T.</title>
        <authorList>
            <consortium name="US DOE Joint Genome Institute"/>
            <person name="Lucas S."/>
            <person name="Copeland A."/>
            <person name="Lapidus A."/>
            <person name="Glavina del Rio T."/>
            <person name="Dalin E."/>
            <person name="Tice H."/>
            <person name="Bruce D."/>
            <person name="Goodwin L."/>
            <person name="Pitluck S."/>
            <person name="Sims D."/>
            <person name="Brettin T."/>
            <person name="Detter J.C."/>
            <person name="Han C."/>
            <person name="Larimer F."/>
            <person name="Land M."/>
            <person name="Hauser L."/>
            <person name="Kyrpides N."/>
            <person name="Mikhailova N."/>
            <person name="Sayler G.S."/>
        </authorList>
    </citation>
    <scope>NUCLEOTIDE SEQUENCE [LARGE SCALE GENOMIC DNA]</scope>
    <source>
        <strain evidence="4">MZ1T</strain>
    </source>
</reference>
<evidence type="ECO:0000259" key="1">
    <source>
        <dbReference type="Pfam" id="PF21926"/>
    </source>
</evidence>